<protein>
    <recommendedName>
        <fullName evidence="11">G-protein coupled receptors family 3 profile domain-containing protein</fullName>
    </recommendedName>
</protein>
<keyword evidence="7" id="KW-0675">Receptor</keyword>
<feature type="transmembrane region" description="Helical" evidence="10">
    <location>
        <begin position="95"/>
        <end position="113"/>
    </location>
</feature>
<evidence type="ECO:0000256" key="2">
    <source>
        <dbReference type="ARBA" id="ARBA00022475"/>
    </source>
</evidence>
<feature type="transmembrane region" description="Helical" evidence="10">
    <location>
        <begin position="157"/>
        <end position="181"/>
    </location>
</feature>
<organism evidence="12 13">
    <name type="scientific">Loxodonta africana</name>
    <name type="common">African elephant</name>
    <dbReference type="NCBI Taxonomy" id="9785"/>
    <lineage>
        <taxon>Eukaryota</taxon>
        <taxon>Metazoa</taxon>
        <taxon>Chordata</taxon>
        <taxon>Craniata</taxon>
        <taxon>Vertebrata</taxon>
        <taxon>Euteleostomi</taxon>
        <taxon>Mammalia</taxon>
        <taxon>Eutheria</taxon>
        <taxon>Afrotheria</taxon>
        <taxon>Proboscidea</taxon>
        <taxon>Elephantidae</taxon>
        <taxon>Loxodonta</taxon>
    </lineage>
</organism>
<keyword evidence="6 10" id="KW-0472">Membrane</keyword>
<dbReference type="AlphaFoldDB" id="G3TSL6"/>
<feature type="transmembrane region" description="Helical" evidence="10">
    <location>
        <begin position="125"/>
        <end position="145"/>
    </location>
</feature>
<dbReference type="GeneTree" id="ENSGT00950000183069"/>
<dbReference type="Ensembl" id="ENSLAFT00000035549.1">
    <property type="protein sequence ID" value="ENSLAFP00000018574.1"/>
    <property type="gene ID" value="ENSLAFG00000027281.1"/>
</dbReference>
<dbReference type="InterPro" id="IPR000337">
    <property type="entry name" value="GPCR_3"/>
</dbReference>
<dbReference type="InterPro" id="IPR000068">
    <property type="entry name" value="GPCR_3_Ca_sens_rcpt-rel"/>
</dbReference>
<evidence type="ECO:0000256" key="5">
    <source>
        <dbReference type="ARBA" id="ARBA00023040"/>
    </source>
</evidence>
<evidence type="ECO:0000256" key="1">
    <source>
        <dbReference type="ARBA" id="ARBA00004651"/>
    </source>
</evidence>
<evidence type="ECO:0000313" key="13">
    <source>
        <dbReference type="Proteomes" id="UP000007646"/>
    </source>
</evidence>
<dbReference type="OMA" id="PNCVIPI"/>
<evidence type="ECO:0000256" key="7">
    <source>
        <dbReference type="ARBA" id="ARBA00023170"/>
    </source>
</evidence>
<feature type="transmembrane region" description="Helical" evidence="10">
    <location>
        <begin position="6"/>
        <end position="25"/>
    </location>
</feature>
<keyword evidence="9" id="KW-0807">Transducer</keyword>
<evidence type="ECO:0000313" key="12">
    <source>
        <dbReference type="Ensembl" id="ENSLAFP00000018574.1"/>
    </source>
</evidence>
<keyword evidence="5" id="KW-0297">G-protein coupled receptor</keyword>
<dbReference type="PRINTS" id="PR00248">
    <property type="entry name" value="GPCRMGR"/>
</dbReference>
<comment type="subcellular location">
    <subcellularLocation>
        <location evidence="1">Cell membrane</location>
        <topology evidence="1">Multi-pass membrane protein</topology>
    </subcellularLocation>
</comment>
<reference evidence="12" key="2">
    <citation type="submission" date="2025-08" db="UniProtKB">
        <authorList>
            <consortium name="Ensembl"/>
        </authorList>
    </citation>
    <scope>IDENTIFICATION</scope>
    <source>
        <strain evidence="12">Isolate ISIS603380</strain>
    </source>
</reference>
<feature type="domain" description="G-protein coupled receptors family 3 profile" evidence="11">
    <location>
        <begin position="1"/>
        <end position="195"/>
    </location>
</feature>
<proteinExistence type="predicted"/>
<evidence type="ECO:0000256" key="4">
    <source>
        <dbReference type="ARBA" id="ARBA00022989"/>
    </source>
</evidence>
<dbReference type="PANTHER" id="PTHR24061">
    <property type="entry name" value="CALCIUM-SENSING RECEPTOR-RELATED"/>
    <property type="match status" value="1"/>
</dbReference>
<feature type="transmembrane region" description="Helical" evidence="10">
    <location>
        <begin position="37"/>
        <end position="62"/>
    </location>
</feature>
<dbReference type="Proteomes" id="UP000007646">
    <property type="component" value="Unassembled WGS sequence"/>
</dbReference>
<evidence type="ECO:0000256" key="6">
    <source>
        <dbReference type="ARBA" id="ARBA00023136"/>
    </source>
</evidence>
<keyword evidence="13" id="KW-1185">Reference proteome</keyword>
<sequence>TTFGVLFTVAVSSVLAKTITGVLAFKATAPDRRVRCWLVSGAPNCVIPICSLIQVTLCGVWLGASPPFTDTDTHSKPGFVLLICNEGLVTTFYCVLRYLGPLALGSFTVAFLARNLPDTFNEAKFLMFSVLVFCSIWVTFLPVYHSTKGKVMEAVEIFAILASSTALLGCIFAPKCYIILLKPDRNTLQGMRNKSFPGQHTS</sequence>
<dbReference type="eggNOG" id="KOG1056">
    <property type="taxonomic scope" value="Eukaryota"/>
</dbReference>
<dbReference type="HOGENOM" id="CLU_005389_4_1_1"/>
<dbReference type="GO" id="GO:0005886">
    <property type="term" value="C:plasma membrane"/>
    <property type="evidence" value="ECO:0007669"/>
    <property type="project" value="UniProtKB-SubCell"/>
</dbReference>
<name>G3TSL6_LOXAF</name>
<keyword evidence="2" id="KW-1003">Cell membrane</keyword>
<accession>G3TSL6</accession>
<evidence type="ECO:0000256" key="9">
    <source>
        <dbReference type="ARBA" id="ARBA00023224"/>
    </source>
</evidence>
<evidence type="ECO:0000256" key="3">
    <source>
        <dbReference type="ARBA" id="ARBA00022692"/>
    </source>
</evidence>
<dbReference type="STRING" id="9785.ENSLAFP00000018574"/>
<dbReference type="PROSITE" id="PS50259">
    <property type="entry name" value="G_PROTEIN_RECEP_F3_4"/>
    <property type="match status" value="1"/>
</dbReference>
<keyword evidence="8" id="KW-0325">Glycoprotein</keyword>
<dbReference type="GO" id="GO:0004930">
    <property type="term" value="F:G protein-coupled receptor activity"/>
    <property type="evidence" value="ECO:0007669"/>
    <property type="project" value="UniProtKB-KW"/>
</dbReference>
<keyword evidence="3 10" id="KW-0812">Transmembrane</keyword>
<keyword evidence="4 10" id="KW-1133">Transmembrane helix</keyword>
<evidence type="ECO:0000256" key="10">
    <source>
        <dbReference type="SAM" id="Phobius"/>
    </source>
</evidence>
<dbReference type="PANTHER" id="PTHR24061:SF545">
    <property type="entry name" value="VOMERONASAL 2, RECEPTOR 118-RELATED"/>
    <property type="match status" value="1"/>
</dbReference>
<reference evidence="12 13" key="1">
    <citation type="submission" date="2009-06" db="EMBL/GenBank/DDBJ databases">
        <title>The Genome Sequence of Loxodonta africana (African elephant).</title>
        <authorList>
            <person name="Di Palma F."/>
            <person name="Heiman D."/>
            <person name="Young S."/>
            <person name="Johnson J."/>
            <person name="Lander E.S."/>
            <person name="Lindblad-Toh K."/>
        </authorList>
    </citation>
    <scope>NUCLEOTIDE SEQUENCE [LARGE SCALE GENOMIC DNA]</scope>
    <source>
        <strain evidence="12 13">Isolate ISIS603380</strain>
    </source>
</reference>
<dbReference type="InterPro" id="IPR017978">
    <property type="entry name" value="GPCR_3_C"/>
</dbReference>
<reference evidence="12" key="3">
    <citation type="submission" date="2025-09" db="UniProtKB">
        <authorList>
            <consortium name="Ensembl"/>
        </authorList>
    </citation>
    <scope>IDENTIFICATION</scope>
    <source>
        <strain evidence="12">Isolate ISIS603380</strain>
    </source>
</reference>
<evidence type="ECO:0000259" key="11">
    <source>
        <dbReference type="PROSITE" id="PS50259"/>
    </source>
</evidence>
<evidence type="ECO:0000256" key="8">
    <source>
        <dbReference type="ARBA" id="ARBA00023180"/>
    </source>
</evidence>
<dbReference type="InParanoid" id="G3TSL6"/>
<dbReference type="Pfam" id="PF00003">
    <property type="entry name" value="7tm_3"/>
    <property type="match status" value="1"/>
</dbReference>